<feature type="transmembrane region" description="Helical" evidence="8">
    <location>
        <begin position="20"/>
        <end position="39"/>
    </location>
</feature>
<keyword evidence="7 8" id="KW-0472">Membrane</keyword>
<dbReference type="Proteomes" id="UP000006229">
    <property type="component" value="Unassembled WGS sequence"/>
</dbReference>
<dbReference type="PATRIC" id="fig|1131455.3.peg.441"/>
<evidence type="ECO:0000256" key="1">
    <source>
        <dbReference type="ARBA" id="ARBA00004651"/>
    </source>
</evidence>
<dbReference type="OrthoDB" id="401388at2"/>
<feature type="transmembrane region" description="Helical" evidence="8">
    <location>
        <begin position="51"/>
        <end position="73"/>
    </location>
</feature>
<dbReference type="PANTHER" id="PTHR36122">
    <property type="entry name" value="NICOTINAMIDE RIBOSIDE TRANSPORTER PNUC"/>
    <property type="match status" value="1"/>
</dbReference>
<comment type="caution">
    <text evidence="9">The sequence shown here is derived from an EMBL/GenBank/DDBJ whole genome shotgun (WGS) entry which is preliminary data.</text>
</comment>
<gene>
    <name evidence="9" type="ORF">MCANUFG4_02171</name>
</gene>
<dbReference type="EMBL" id="AJFU01000005">
    <property type="protein sequence ID" value="EIE41851.1"/>
    <property type="molecule type" value="Genomic_DNA"/>
</dbReference>
<dbReference type="Pfam" id="PF04973">
    <property type="entry name" value="NMN_transporter"/>
    <property type="match status" value="1"/>
</dbReference>
<dbReference type="AlphaFoldDB" id="I1A5T0"/>
<organism evidence="9 10">
    <name type="scientific">Mycoplasmopsis canis UFG4</name>
    <dbReference type="NCBI Taxonomy" id="1131455"/>
    <lineage>
        <taxon>Bacteria</taxon>
        <taxon>Bacillati</taxon>
        <taxon>Mycoplasmatota</taxon>
        <taxon>Mycoplasmoidales</taxon>
        <taxon>Metamycoplasmataceae</taxon>
        <taxon>Mycoplasmopsis</taxon>
    </lineage>
</organism>
<dbReference type="GO" id="GO:0005886">
    <property type="term" value="C:plasma membrane"/>
    <property type="evidence" value="ECO:0007669"/>
    <property type="project" value="UniProtKB-SubCell"/>
</dbReference>
<name>I1A5T0_9BACT</name>
<proteinExistence type="inferred from homology"/>
<keyword evidence="6 8" id="KW-1133">Transmembrane helix</keyword>
<dbReference type="NCBIfam" id="TIGR01528">
    <property type="entry name" value="NMN_trans_PnuC"/>
    <property type="match status" value="1"/>
</dbReference>
<feature type="transmembrane region" description="Helical" evidence="8">
    <location>
        <begin position="80"/>
        <end position="98"/>
    </location>
</feature>
<feature type="transmembrane region" description="Helical" evidence="8">
    <location>
        <begin position="104"/>
        <end position="120"/>
    </location>
</feature>
<protein>
    <submittedName>
        <fullName evidence="9">PnuC protein</fullName>
    </submittedName>
</protein>
<evidence type="ECO:0000256" key="8">
    <source>
        <dbReference type="SAM" id="Phobius"/>
    </source>
</evidence>
<evidence type="ECO:0000256" key="3">
    <source>
        <dbReference type="ARBA" id="ARBA00022448"/>
    </source>
</evidence>
<dbReference type="RefSeq" id="WP_004797178.1">
    <property type="nucleotide sequence ID" value="NZ_AJFU01000005.1"/>
</dbReference>
<keyword evidence="5 8" id="KW-0812">Transmembrane</keyword>
<evidence type="ECO:0000256" key="2">
    <source>
        <dbReference type="ARBA" id="ARBA00006669"/>
    </source>
</evidence>
<dbReference type="InterPro" id="IPR006419">
    <property type="entry name" value="NMN_transpt_PnuC"/>
</dbReference>
<evidence type="ECO:0000313" key="9">
    <source>
        <dbReference type="EMBL" id="EIE41851.1"/>
    </source>
</evidence>
<comment type="subcellular location">
    <subcellularLocation>
        <location evidence="1">Cell membrane</location>
        <topology evidence="1">Multi-pass membrane protein</topology>
    </subcellularLocation>
</comment>
<feature type="transmembrane region" description="Helical" evidence="8">
    <location>
        <begin position="140"/>
        <end position="159"/>
    </location>
</feature>
<feature type="transmembrane region" description="Helical" evidence="8">
    <location>
        <begin position="186"/>
        <end position="211"/>
    </location>
</feature>
<keyword evidence="10" id="KW-1185">Reference proteome</keyword>
<evidence type="ECO:0000256" key="4">
    <source>
        <dbReference type="ARBA" id="ARBA00022475"/>
    </source>
</evidence>
<evidence type="ECO:0000256" key="5">
    <source>
        <dbReference type="ARBA" id="ARBA00022692"/>
    </source>
</evidence>
<keyword evidence="3" id="KW-0813">Transport</keyword>
<comment type="similarity">
    <text evidence="2">Belongs to the nicotinamide ribonucleoside (NR) uptake permease (TC 4.B.1) family.</text>
</comment>
<evidence type="ECO:0000256" key="7">
    <source>
        <dbReference type="ARBA" id="ARBA00023136"/>
    </source>
</evidence>
<accession>I1A5T0</accession>
<evidence type="ECO:0000256" key="6">
    <source>
        <dbReference type="ARBA" id="ARBA00022989"/>
    </source>
</evidence>
<dbReference type="PANTHER" id="PTHR36122:SF2">
    <property type="entry name" value="NICOTINAMIDE RIBOSIDE TRANSPORTER PNUC"/>
    <property type="match status" value="1"/>
</dbReference>
<sequence length="433" mass="50964">MKKINENDLFFNFLKKWKILIMILFMVILIINTLYSFDYKTWIWDNDITSWQKIIGISVSLSSILGVLSVVFFAMHKNIAYVLGIINAVLFAIFAFSFGLSIEGFINLFIYIPIMIMMWYKTTRIKNDKGKFESFRSSIYSSIFFVVLTIILTIIFYFTNPLLNKITVSVLGQDKVYEYGSNFQNYVVGSILNSLINALSIIALTMMVLGFRDSWIVWIIKNIFSFIFFGGVGFLNITTLLINVIYMIISLYLFMVTSNKNTIKIAFSNSINFAEINEILKESRMEYFELELSKQIERNYGSIKQKLKESLKIVKKSQFEDNVVLINYLLDQIFHLSKLKPKNFLEKIKILFLKFKYIISLSLQNKLDIIFVFHNSDNYDSYVKAKNKKIFAKKIVFLDNDLWSSYDEIRNNLLHLRNKKDLKNYEKIFFFNK</sequence>
<evidence type="ECO:0000313" key="10">
    <source>
        <dbReference type="Proteomes" id="UP000006229"/>
    </source>
</evidence>
<dbReference type="GO" id="GO:0034257">
    <property type="term" value="F:nicotinamide riboside transmembrane transporter activity"/>
    <property type="evidence" value="ECO:0007669"/>
    <property type="project" value="InterPro"/>
</dbReference>
<reference evidence="9 10" key="1">
    <citation type="journal article" date="2012" name="J. Bacteriol.">
        <title>Genome annotation of five Mycoplasma canis strains.</title>
        <authorList>
            <person name="Brown D.R."/>
            <person name="May M."/>
            <person name="Michaels D.L."/>
            <person name="Barbet A.F."/>
        </authorList>
    </citation>
    <scope>NUCLEOTIDE SEQUENCE [LARGE SCALE GENOMIC DNA]</scope>
    <source>
        <strain evidence="9 10">UFG4</strain>
    </source>
</reference>
<feature type="transmembrane region" description="Helical" evidence="8">
    <location>
        <begin position="223"/>
        <end position="255"/>
    </location>
</feature>
<keyword evidence="4" id="KW-1003">Cell membrane</keyword>